<dbReference type="AlphaFoldDB" id="E2SF53"/>
<feature type="transmembrane region" description="Helical" evidence="1">
    <location>
        <begin position="196"/>
        <end position="225"/>
    </location>
</feature>
<dbReference type="STRING" id="585531.HMPREF0063_12662"/>
<keyword evidence="1" id="KW-1133">Transmembrane helix</keyword>
<feature type="transmembrane region" description="Helical" evidence="1">
    <location>
        <begin position="70"/>
        <end position="88"/>
    </location>
</feature>
<evidence type="ECO:0000256" key="1">
    <source>
        <dbReference type="SAM" id="Phobius"/>
    </source>
</evidence>
<proteinExistence type="predicted"/>
<keyword evidence="1" id="KW-0472">Membrane</keyword>
<keyword evidence="1" id="KW-0812">Transmembrane</keyword>
<feature type="transmembrane region" description="Helical" evidence="1">
    <location>
        <begin position="38"/>
        <end position="58"/>
    </location>
</feature>
<comment type="caution">
    <text evidence="2">The sequence shown here is derived from an EMBL/GenBank/DDBJ whole genome shotgun (WGS) entry which is preliminary data.</text>
</comment>
<dbReference type="HOGENOM" id="CLU_052501_0_0_11"/>
<protein>
    <recommendedName>
        <fullName evidence="4">Tat pathway signal sequence domain protein</fullName>
    </recommendedName>
</protein>
<accession>E2SF53</accession>
<reference evidence="2" key="1">
    <citation type="submission" date="2010-08" db="EMBL/GenBank/DDBJ databases">
        <authorList>
            <person name="Muzny D."/>
            <person name="Qin X."/>
            <person name="Buhay C."/>
            <person name="Dugan-Rocha S."/>
            <person name="Ding Y."/>
            <person name="Chen G."/>
            <person name="Hawes A."/>
            <person name="Holder M."/>
            <person name="Jhangiani S."/>
            <person name="Johnson A."/>
            <person name="Khan Z."/>
            <person name="Li Z."/>
            <person name="Liu W."/>
            <person name="Liu X."/>
            <person name="Perez L."/>
            <person name="Shen H."/>
            <person name="Wang Q."/>
            <person name="Watt J."/>
            <person name="Xi L."/>
            <person name="Xin Y."/>
            <person name="Zhou J."/>
            <person name="Deng J."/>
            <person name="Jiang H."/>
            <person name="Liu Y."/>
            <person name="Qu J."/>
            <person name="Song X.-Z."/>
            <person name="Zhang L."/>
            <person name="Villasana D."/>
            <person name="Johnson A."/>
            <person name="Liu J."/>
            <person name="Liyanage D."/>
            <person name="Lorensuhewa L."/>
            <person name="Robinson T."/>
            <person name="Song A."/>
            <person name="Song B.-B."/>
            <person name="Dinh H."/>
            <person name="Thornton R."/>
            <person name="Coyle M."/>
            <person name="Francisco L."/>
            <person name="Jackson L."/>
            <person name="Javaid M."/>
            <person name="Korchina V."/>
            <person name="Kovar C."/>
            <person name="Mata R."/>
            <person name="Mathew T."/>
            <person name="Ngo R."/>
            <person name="Nguyen L."/>
            <person name="Nguyen N."/>
            <person name="Okwuonu G."/>
            <person name="Ongeri F."/>
            <person name="Pham C."/>
            <person name="Simmons D."/>
            <person name="Wilczek-Boney K."/>
            <person name="Hale W."/>
            <person name="Jakkamsetti A."/>
            <person name="Pham P."/>
            <person name="Ruth R."/>
            <person name="San Lucas F."/>
            <person name="Warren J."/>
            <person name="Zhang J."/>
            <person name="Zhao Z."/>
            <person name="Zhou C."/>
            <person name="Zhu D."/>
            <person name="Lee S."/>
            <person name="Bess C."/>
            <person name="Blankenburg K."/>
            <person name="Forbes L."/>
            <person name="Fu Q."/>
            <person name="Gubbala S."/>
            <person name="Hirani K."/>
            <person name="Jayaseelan J.C."/>
            <person name="Lara F."/>
            <person name="Munidasa M."/>
            <person name="Palculict T."/>
            <person name="Patil S."/>
            <person name="Pu L.-L."/>
            <person name="Saada N."/>
            <person name="Tang L."/>
            <person name="Weissenberger G."/>
            <person name="Zhu Y."/>
            <person name="Hemphill L."/>
            <person name="Shang Y."/>
            <person name="Youmans B."/>
            <person name="Ayvaz T."/>
            <person name="Ross M."/>
            <person name="Santibanez J."/>
            <person name="Aqrawi P."/>
            <person name="Gross S."/>
            <person name="Joshi V."/>
            <person name="Fowler G."/>
            <person name="Nazareth L."/>
            <person name="Reid J."/>
            <person name="Worley K."/>
            <person name="Petrosino J."/>
            <person name="Highlander S."/>
            <person name="Gibbs R."/>
        </authorList>
    </citation>
    <scope>NUCLEOTIDE SEQUENCE [LARGE SCALE GENOMIC DNA]</scope>
    <source>
        <strain evidence="2">DSM 15272</strain>
    </source>
</reference>
<gene>
    <name evidence="2" type="ORF">HMPREF0063_12662</name>
</gene>
<evidence type="ECO:0000313" key="3">
    <source>
        <dbReference type="Proteomes" id="UP000003111"/>
    </source>
</evidence>
<dbReference type="Proteomes" id="UP000003111">
    <property type="component" value="Unassembled WGS sequence"/>
</dbReference>
<organism evidence="2 3">
    <name type="scientific">Aeromicrobium marinum DSM 15272</name>
    <dbReference type="NCBI Taxonomy" id="585531"/>
    <lineage>
        <taxon>Bacteria</taxon>
        <taxon>Bacillati</taxon>
        <taxon>Actinomycetota</taxon>
        <taxon>Actinomycetes</taxon>
        <taxon>Propionibacteriales</taxon>
        <taxon>Nocardioidaceae</taxon>
        <taxon>Aeromicrobium</taxon>
    </lineage>
</organism>
<feature type="transmembrane region" description="Helical" evidence="1">
    <location>
        <begin position="276"/>
        <end position="298"/>
    </location>
</feature>
<feature type="transmembrane region" description="Helical" evidence="1">
    <location>
        <begin position="361"/>
        <end position="381"/>
    </location>
</feature>
<dbReference type="eggNOG" id="ENOG502Z9Y5">
    <property type="taxonomic scope" value="Bacteria"/>
</dbReference>
<feature type="transmembrane region" description="Helical" evidence="1">
    <location>
        <begin position="245"/>
        <end position="269"/>
    </location>
</feature>
<evidence type="ECO:0000313" key="2">
    <source>
        <dbReference type="EMBL" id="EFQ82138.1"/>
    </source>
</evidence>
<feature type="transmembrane region" description="Helical" evidence="1">
    <location>
        <begin position="160"/>
        <end position="184"/>
    </location>
</feature>
<evidence type="ECO:0008006" key="4">
    <source>
        <dbReference type="Google" id="ProtNLM"/>
    </source>
</evidence>
<keyword evidence="3" id="KW-1185">Reference proteome</keyword>
<sequence length="430" mass="46980">MVSATLGALLVAASMLVPLVLEDDVNVNWPPLHADWDPRVSALILPAVAIGLLLWIYLPRLAATVSWGRLLILGYVSTWVWTAAVALTEGTQGLSRTYERRQEYIYDAQRVDDIGMMLQTFITRIPFDSVDNWYVHVAGHPPGAFLIFIWMDRLGISDPFWIGVATVTLSSTAIVALLVTLRALGSIDLARRALPWVVLAPTVVWMGVNGDAIFTAVAAWGLALLALAATRDRHRIPLAVGAGVLLGYCVYLSYGLTLLGILSLAVLFIAKNWRPLPWALGGALAVAAVFTAAGFVWWDAYPVLVERYYDGIASRRAYGYWVWANLAAWTFTAGLAVWAAFPAAIHAARRHLPAGADAAVLARLAAAAALSIVAATLSGMSKAEVERIWMPFTLWLVALPLLLPQRWHRPLLLSQVVLALTIQHLVLTRW</sequence>
<feature type="transmembrane region" description="Helical" evidence="1">
    <location>
        <begin position="318"/>
        <end position="341"/>
    </location>
</feature>
<dbReference type="EMBL" id="ACLF03000011">
    <property type="protein sequence ID" value="EFQ82138.1"/>
    <property type="molecule type" value="Genomic_DNA"/>
</dbReference>
<name>E2SF53_9ACTN</name>